<gene>
    <name evidence="1" type="ORF">SCARUB_04737</name>
</gene>
<dbReference type="Proteomes" id="UP000094056">
    <property type="component" value="Unassembled WGS sequence"/>
</dbReference>
<sequence length="36" mass="4312">TIFNEIEIMTSVLFEPSWKLPLFVDLVSFKRSIPQW</sequence>
<reference evidence="1 2" key="1">
    <citation type="submission" date="2016-07" db="EMBL/GenBank/DDBJ databases">
        <title>Draft genome of Scalindua rubra, obtained from a brine-seawater interface in the Red Sea, sheds light on salt adaptation in anammox bacteria.</title>
        <authorList>
            <person name="Speth D.R."/>
            <person name="Lagkouvardos I."/>
            <person name="Wang Y."/>
            <person name="Qian P.-Y."/>
            <person name="Dutilh B.E."/>
            <person name="Jetten M.S."/>
        </authorList>
    </citation>
    <scope>NUCLEOTIDE SEQUENCE [LARGE SCALE GENOMIC DNA]</scope>
    <source>
        <strain evidence="1">BSI-1</strain>
    </source>
</reference>
<name>A0A1E3X3C6_9BACT</name>
<evidence type="ECO:0000313" key="1">
    <source>
        <dbReference type="EMBL" id="ODS30146.1"/>
    </source>
</evidence>
<feature type="non-terminal residue" evidence="1">
    <location>
        <position position="1"/>
    </location>
</feature>
<proteinExistence type="predicted"/>
<organism evidence="1 2">
    <name type="scientific">Candidatus Scalindua rubra</name>
    <dbReference type="NCBI Taxonomy" id="1872076"/>
    <lineage>
        <taxon>Bacteria</taxon>
        <taxon>Pseudomonadati</taxon>
        <taxon>Planctomycetota</taxon>
        <taxon>Candidatus Brocadiia</taxon>
        <taxon>Candidatus Brocadiales</taxon>
        <taxon>Candidatus Scalinduaceae</taxon>
        <taxon>Candidatus Scalindua</taxon>
    </lineage>
</organism>
<evidence type="ECO:0000313" key="2">
    <source>
        <dbReference type="Proteomes" id="UP000094056"/>
    </source>
</evidence>
<protein>
    <submittedName>
        <fullName evidence="1">Uncharacterized protein</fullName>
    </submittedName>
</protein>
<dbReference type="AlphaFoldDB" id="A0A1E3X3C6"/>
<dbReference type="EMBL" id="MAYW01000274">
    <property type="protein sequence ID" value="ODS30146.1"/>
    <property type="molecule type" value="Genomic_DNA"/>
</dbReference>
<comment type="caution">
    <text evidence="1">The sequence shown here is derived from an EMBL/GenBank/DDBJ whole genome shotgun (WGS) entry which is preliminary data.</text>
</comment>
<accession>A0A1E3X3C6</accession>